<organism evidence="2 3">
    <name type="scientific">Gongylonema pulchrum</name>
    <dbReference type="NCBI Taxonomy" id="637853"/>
    <lineage>
        <taxon>Eukaryota</taxon>
        <taxon>Metazoa</taxon>
        <taxon>Ecdysozoa</taxon>
        <taxon>Nematoda</taxon>
        <taxon>Chromadorea</taxon>
        <taxon>Rhabditida</taxon>
        <taxon>Spirurina</taxon>
        <taxon>Spiruromorpha</taxon>
        <taxon>Spiruroidea</taxon>
        <taxon>Gongylonematidae</taxon>
        <taxon>Gongylonema</taxon>
    </lineage>
</organism>
<dbReference type="Proteomes" id="UP000271098">
    <property type="component" value="Unassembled WGS sequence"/>
</dbReference>
<protein>
    <submittedName>
        <fullName evidence="2">Uncharacterized protein</fullName>
    </submittedName>
</protein>
<gene>
    <name evidence="2" type="ORF">GPUH_LOCUS4936</name>
</gene>
<name>A0A3P6R481_9BILA</name>
<proteinExistence type="predicted"/>
<reference evidence="2 3" key="1">
    <citation type="submission" date="2018-11" db="EMBL/GenBank/DDBJ databases">
        <authorList>
            <consortium name="Pathogen Informatics"/>
        </authorList>
    </citation>
    <scope>NUCLEOTIDE SEQUENCE [LARGE SCALE GENOMIC DNA]</scope>
</reference>
<keyword evidence="3" id="KW-1185">Reference proteome</keyword>
<accession>A0A3P6R481</accession>
<feature type="region of interest" description="Disordered" evidence="1">
    <location>
        <begin position="32"/>
        <end position="100"/>
    </location>
</feature>
<evidence type="ECO:0000256" key="1">
    <source>
        <dbReference type="SAM" id="MobiDB-lite"/>
    </source>
</evidence>
<evidence type="ECO:0000313" key="3">
    <source>
        <dbReference type="Proteomes" id="UP000271098"/>
    </source>
</evidence>
<dbReference type="EMBL" id="UYRT01009859">
    <property type="protein sequence ID" value="VDK48205.1"/>
    <property type="molecule type" value="Genomic_DNA"/>
</dbReference>
<dbReference type="AlphaFoldDB" id="A0A3P6R481"/>
<evidence type="ECO:0000313" key="2">
    <source>
        <dbReference type="EMBL" id="VDK48205.1"/>
    </source>
</evidence>
<feature type="compositionally biased region" description="Polar residues" evidence="1">
    <location>
        <begin position="38"/>
        <end position="53"/>
    </location>
</feature>
<sequence>MLRNPTVKNISLSADRFRDGIDARSKQITEWVTKASEEASNPVASTSSTADTNENQKAENKKDESTHTKAKKEDKPAETSTISYFLRSKQQEEQNEEVDEEIQVISENVKKKRPTAILRPKTIGAKRKTRKPTATGSPKKKISEFFKKQ</sequence>
<feature type="compositionally biased region" description="Basic and acidic residues" evidence="1">
    <location>
        <begin position="54"/>
        <end position="77"/>
    </location>
</feature>
<feature type="region of interest" description="Disordered" evidence="1">
    <location>
        <begin position="122"/>
        <end position="149"/>
    </location>
</feature>